<feature type="compositionally biased region" description="Acidic residues" evidence="1">
    <location>
        <begin position="65"/>
        <end position="78"/>
    </location>
</feature>
<name>A0A239KAV9_9BACT</name>
<dbReference type="EMBL" id="FZOQ01000027">
    <property type="protein sequence ID" value="SNT15141.1"/>
    <property type="molecule type" value="Genomic_DNA"/>
</dbReference>
<feature type="region of interest" description="Disordered" evidence="1">
    <location>
        <begin position="57"/>
        <end position="78"/>
    </location>
</feature>
<keyword evidence="4" id="KW-1185">Reference proteome</keyword>
<evidence type="ECO:0000313" key="4">
    <source>
        <dbReference type="Proteomes" id="UP000198432"/>
    </source>
</evidence>
<evidence type="ECO:0000256" key="1">
    <source>
        <dbReference type="SAM" id="MobiDB-lite"/>
    </source>
</evidence>
<gene>
    <name evidence="3" type="ORF">SAMN06296052_12765</name>
</gene>
<accession>A0A239KAV9</accession>
<dbReference type="RefSeq" id="WP_089321289.1">
    <property type="nucleotide sequence ID" value="NZ_FZOQ01000027.1"/>
</dbReference>
<reference evidence="4" key="1">
    <citation type="submission" date="2017-06" db="EMBL/GenBank/DDBJ databases">
        <authorList>
            <person name="Varghese N."/>
            <person name="Submissions S."/>
        </authorList>
    </citation>
    <scope>NUCLEOTIDE SEQUENCE [LARGE SCALE GENOMIC DNA]</scope>
    <source>
        <strain evidence="4">NKM1</strain>
    </source>
</reference>
<sequence>MKKTWKLASIAFALFAFTACGNEEATVTEEEPIDATEEVETDIESEVETQPDTAVLEDTPVNDGVTDEVEGEQPIEGY</sequence>
<feature type="signal peptide" evidence="2">
    <location>
        <begin position="1"/>
        <end position="21"/>
    </location>
</feature>
<keyword evidence="2" id="KW-0732">Signal</keyword>
<feature type="chain" id="PRO_5012172987" evidence="2">
    <location>
        <begin position="22"/>
        <end position="78"/>
    </location>
</feature>
<evidence type="ECO:0000256" key="2">
    <source>
        <dbReference type="SAM" id="SignalP"/>
    </source>
</evidence>
<organism evidence="3 4">
    <name type="scientific">Pontibacter ummariensis</name>
    <dbReference type="NCBI Taxonomy" id="1610492"/>
    <lineage>
        <taxon>Bacteria</taxon>
        <taxon>Pseudomonadati</taxon>
        <taxon>Bacteroidota</taxon>
        <taxon>Cytophagia</taxon>
        <taxon>Cytophagales</taxon>
        <taxon>Hymenobacteraceae</taxon>
        <taxon>Pontibacter</taxon>
    </lineage>
</organism>
<protein>
    <submittedName>
        <fullName evidence="3">Uncharacterized protein</fullName>
    </submittedName>
</protein>
<dbReference type="PROSITE" id="PS51257">
    <property type="entry name" value="PROKAR_LIPOPROTEIN"/>
    <property type="match status" value="1"/>
</dbReference>
<evidence type="ECO:0000313" key="3">
    <source>
        <dbReference type="EMBL" id="SNT15141.1"/>
    </source>
</evidence>
<proteinExistence type="predicted"/>
<dbReference type="Proteomes" id="UP000198432">
    <property type="component" value="Unassembled WGS sequence"/>
</dbReference>
<dbReference type="AlphaFoldDB" id="A0A239KAV9"/>